<keyword evidence="2" id="KW-1185">Reference proteome</keyword>
<dbReference type="Proteomes" id="UP000246171">
    <property type="component" value="Unassembled WGS sequence"/>
</dbReference>
<comment type="caution">
    <text evidence="1">The sequence shown here is derived from an EMBL/GenBank/DDBJ whole genome shotgun (WGS) entry which is preliminary data.</text>
</comment>
<sequence>MIWLEDGRNRLGLRCCTEWGEKSEILGRENDPLDVGRTERAPGRWQKTHRAARFIISFLQLGHSRPYCLYCSCAVYGQTVLAGGIIASVNRILRHSLIGMLEQNANHALNVS</sequence>
<dbReference type="RefSeq" id="XP_025391496.1">
    <property type="nucleotide sequence ID" value="XM_025526374.1"/>
</dbReference>
<name>A0A317W3K0_ASPEC</name>
<reference evidence="1" key="1">
    <citation type="submission" date="2016-12" db="EMBL/GenBank/DDBJ databases">
        <title>The genomes of Aspergillus section Nigri reveals drivers in fungal speciation.</title>
        <authorList>
            <consortium name="DOE Joint Genome Institute"/>
            <person name="Vesth T.C."/>
            <person name="Nybo J."/>
            <person name="Theobald S."/>
            <person name="Brandl J."/>
            <person name="Frisvad J.C."/>
            <person name="Nielsen K.F."/>
            <person name="Lyhne E.K."/>
            <person name="Kogle M.E."/>
            <person name="Kuo A."/>
            <person name="Riley R."/>
            <person name="Clum A."/>
            <person name="Nolan M."/>
            <person name="Lipzen A."/>
            <person name="Salamov A."/>
            <person name="Henrissat B."/>
            <person name="Wiebenga A."/>
            <person name="De vries R.P."/>
            <person name="Grigoriev I.V."/>
            <person name="Mortensen U.H."/>
            <person name="Andersen M.R."/>
            <person name="Baker S.E."/>
        </authorList>
    </citation>
    <scope>NUCLEOTIDE SEQUENCE</scope>
    <source>
        <strain evidence="1">CBS 122712</strain>
    </source>
</reference>
<accession>A0A317W3K0</accession>
<dbReference type="GeneID" id="37048336"/>
<evidence type="ECO:0000313" key="1">
    <source>
        <dbReference type="EMBL" id="PWY81073.1"/>
    </source>
</evidence>
<gene>
    <name evidence="1" type="ORF">BO83DRAFT_169496</name>
</gene>
<evidence type="ECO:0000313" key="2">
    <source>
        <dbReference type="Proteomes" id="UP000246171"/>
    </source>
</evidence>
<dbReference type="EMBL" id="MSFU01000004">
    <property type="protein sequence ID" value="PWY81073.1"/>
    <property type="molecule type" value="Genomic_DNA"/>
</dbReference>
<dbReference type="VEuPathDB" id="FungiDB:BO83DRAFT_169496"/>
<dbReference type="AlphaFoldDB" id="A0A317W3K0"/>
<protein>
    <submittedName>
        <fullName evidence="1">Uncharacterized protein</fullName>
    </submittedName>
</protein>
<proteinExistence type="predicted"/>
<organism evidence="1 2">
    <name type="scientific">Aspergillus eucalypticola (strain CBS 122712 / IBT 29274)</name>
    <dbReference type="NCBI Taxonomy" id="1448314"/>
    <lineage>
        <taxon>Eukaryota</taxon>
        <taxon>Fungi</taxon>
        <taxon>Dikarya</taxon>
        <taxon>Ascomycota</taxon>
        <taxon>Pezizomycotina</taxon>
        <taxon>Eurotiomycetes</taxon>
        <taxon>Eurotiomycetidae</taxon>
        <taxon>Eurotiales</taxon>
        <taxon>Aspergillaceae</taxon>
        <taxon>Aspergillus</taxon>
        <taxon>Aspergillus subgen. Circumdati</taxon>
    </lineage>
</organism>